<accession>A0A8B8DF51</accession>
<proteinExistence type="predicted"/>
<dbReference type="AlphaFoldDB" id="A0A8B8DF51"/>
<sequence>MAAFSLTYCHILDSSLKNVYSGEPPKGTITRTLSRNNTFSEGDRQSTPSERFRIRQSQYWVRWNSPLPRAPAYRCLSQKDVNRIVERLCSPTRKEAKLRKEITPCARHSRVSKRFEHTTSSQLHVPTVCSTIRQKIREGCRTGNLPDIRNSCDRFGTRLSQRYAPPRNPHSVESDST</sequence>
<dbReference type="OrthoDB" id="6139192at2759"/>
<evidence type="ECO:0000256" key="1">
    <source>
        <dbReference type="SAM" id="MobiDB-lite"/>
    </source>
</evidence>
<dbReference type="KEGG" id="cvn:111126329"/>
<evidence type="ECO:0000313" key="2">
    <source>
        <dbReference type="Proteomes" id="UP000694844"/>
    </source>
</evidence>
<dbReference type="Proteomes" id="UP000694844">
    <property type="component" value="Chromosome 3"/>
</dbReference>
<dbReference type="GeneID" id="111126329"/>
<feature type="compositionally biased region" description="Polar residues" evidence="1">
    <location>
        <begin position="29"/>
        <end position="48"/>
    </location>
</feature>
<feature type="region of interest" description="Disordered" evidence="1">
    <location>
        <begin position="28"/>
        <end position="48"/>
    </location>
</feature>
<feature type="region of interest" description="Disordered" evidence="1">
    <location>
        <begin position="158"/>
        <end position="177"/>
    </location>
</feature>
<protein>
    <submittedName>
        <fullName evidence="3">Uncharacterized protein LOC111126329</fullName>
    </submittedName>
</protein>
<organism evidence="2 3">
    <name type="scientific">Crassostrea virginica</name>
    <name type="common">Eastern oyster</name>
    <dbReference type="NCBI Taxonomy" id="6565"/>
    <lineage>
        <taxon>Eukaryota</taxon>
        <taxon>Metazoa</taxon>
        <taxon>Spiralia</taxon>
        <taxon>Lophotrochozoa</taxon>
        <taxon>Mollusca</taxon>
        <taxon>Bivalvia</taxon>
        <taxon>Autobranchia</taxon>
        <taxon>Pteriomorphia</taxon>
        <taxon>Ostreida</taxon>
        <taxon>Ostreoidea</taxon>
        <taxon>Ostreidae</taxon>
        <taxon>Crassostrea</taxon>
    </lineage>
</organism>
<reference evidence="3" key="1">
    <citation type="submission" date="2025-08" db="UniProtKB">
        <authorList>
            <consortium name="RefSeq"/>
        </authorList>
    </citation>
    <scope>IDENTIFICATION</scope>
    <source>
        <tissue evidence="3">Whole sample</tissue>
    </source>
</reference>
<keyword evidence="2" id="KW-1185">Reference proteome</keyword>
<name>A0A8B8DF51_CRAVI</name>
<dbReference type="RefSeq" id="XP_022326578.1">
    <property type="nucleotide sequence ID" value="XM_022470870.1"/>
</dbReference>
<gene>
    <name evidence="3" type="primary">LOC111126329</name>
</gene>
<evidence type="ECO:0000313" key="3">
    <source>
        <dbReference type="RefSeq" id="XP_022326578.1"/>
    </source>
</evidence>